<dbReference type="PANTHER" id="PTHR24171">
    <property type="entry name" value="ANKYRIN REPEAT DOMAIN-CONTAINING PROTEIN 39-RELATED"/>
    <property type="match status" value="1"/>
</dbReference>
<feature type="repeat" description="ANK" evidence="3">
    <location>
        <begin position="800"/>
        <end position="832"/>
    </location>
</feature>
<gene>
    <name evidence="5" type="ORF">Trco_004434</name>
</gene>
<name>A0A9P8TU58_9HYPO</name>
<feature type="repeat" description="ANK" evidence="3">
    <location>
        <begin position="899"/>
        <end position="925"/>
    </location>
</feature>
<feature type="region of interest" description="Disordered" evidence="4">
    <location>
        <begin position="1"/>
        <end position="21"/>
    </location>
</feature>
<evidence type="ECO:0000256" key="2">
    <source>
        <dbReference type="ARBA" id="ARBA00023043"/>
    </source>
</evidence>
<feature type="repeat" description="ANK" evidence="3">
    <location>
        <begin position="866"/>
        <end position="898"/>
    </location>
</feature>
<dbReference type="PROSITE" id="PS50088">
    <property type="entry name" value="ANK_REPEAT"/>
    <property type="match status" value="9"/>
</dbReference>
<dbReference type="Gene3D" id="1.25.40.20">
    <property type="entry name" value="Ankyrin repeat-containing domain"/>
    <property type="match status" value="5"/>
</dbReference>
<feature type="region of interest" description="Disordered" evidence="4">
    <location>
        <begin position="1150"/>
        <end position="1232"/>
    </location>
</feature>
<evidence type="ECO:0000256" key="1">
    <source>
        <dbReference type="ARBA" id="ARBA00022737"/>
    </source>
</evidence>
<feature type="repeat" description="ANK" evidence="3">
    <location>
        <begin position="1069"/>
        <end position="1101"/>
    </location>
</feature>
<feature type="region of interest" description="Disordered" evidence="4">
    <location>
        <begin position="189"/>
        <end position="229"/>
    </location>
</feature>
<proteinExistence type="predicted"/>
<reference evidence="5" key="1">
    <citation type="submission" date="2021-08" db="EMBL/GenBank/DDBJ databases">
        <title>Chromosome-Level Trichoderma cornu-damae using Hi-C Data.</title>
        <authorList>
            <person name="Kim C.S."/>
        </authorList>
    </citation>
    <scope>NUCLEOTIDE SEQUENCE</scope>
    <source>
        <strain evidence="5">KA19-0412C</strain>
    </source>
</reference>
<feature type="compositionally biased region" description="Acidic residues" evidence="4">
    <location>
        <begin position="216"/>
        <end position="229"/>
    </location>
</feature>
<keyword evidence="2 3" id="KW-0040">ANK repeat</keyword>
<feature type="compositionally biased region" description="Polar residues" evidence="4">
    <location>
        <begin position="1193"/>
        <end position="1208"/>
    </location>
</feature>
<feature type="repeat" description="ANK" evidence="3">
    <location>
        <begin position="766"/>
        <end position="799"/>
    </location>
</feature>
<feature type="repeat" description="ANK" evidence="3">
    <location>
        <begin position="663"/>
        <end position="695"/>
    </location>
</feature>
<evidence type="ECO:0000313" key="5">
    <source>
        <dbReference type="EMBL" id="KAH6608121.1"/>
    </source>
</evidence>
<dbReference type="Pfam" id="PF12796">
    <property type="entry name" value="Ank_2"/>
    <property type="match status" value="3"/>
</dbReference>
<dbReference type="EMBL" id="JAIWOZ010000003">
    <property type="protein sequence ID" value="KAH6608121.1"/>
    <property type="molecule type" value="Genomic_DNA"/>
</dbReference>
<keyword evidence="1" id="KW-0677">Repeat</keyword>
<dbReference type="Proteomes" id="UP000827724">
    <property type="component" value="Unassembled WGS sequence"/>
</dbReference>
<accession>A0A9P8TU58</accession>
<feature type="repeat" description="ANK" evidence="3">
    <location>
        <begin position="833"/>
        <end position="865"/>
    </location>
</feature>
<dbReference type="PRINTS" id="PR01415">
    <property type="entry name" value="ANKYRIN"/>
</dbReference>
<evidence type="ECO:0008006" key="7">
    <source>
        <dbReference type="Google" id="ProtNLM"/>
    </source>
</evidence>
<feature type="repeat" description="ANK" evidence="3">
    <location>
        <begin position="932"/>
        <end position="954"/>
    </location>
</feature>
<dbReference type="PROSITE" id="PS50297">
    <property type="entry name" value="ANK_REP_REGION"/>
    <property type="match status" value="7"/>
</dbReference>
<dbReference type="SMART" id="SM00248">
    <property type="entry name" value="ANK"/>
    <property type="match status" value="12"/>
</dbReference>
<dbReference type="InterPro" id="IPR002110">
    <property type="entry name" value="Ankyrin_rpt"/>
</dbReference>
<dbReference type="Pfam" id="PF00023">
    <property type="entry name" value="Ank"/>
    <property type="match status" value="1"/>
</dbReference>
<feature type="compositionally biased region" description="Basic and acidic residues" evidence="4">
    <location>
        <begin position="202"/>
        <end position="215"/>
    </location>
</feature>
<protein>
    <recommendedName>
        <fullName evidence="7">Ankyrin</fullName>
    </recommendedName>
</protein>
<dbReference type="PANTHER" id="PTHR24171:SF9">
    <property type="entry name" value="ANKYRIN REPEAT DOMAIN-CONTAINING PROTEIN 39"/>
    <property type="match status" value="1"/>
</dbReference>
<evidence type="ECO:0000256" key="3">
    <source>
        <dbReference type="PROSITE-ProRule" id="PRU00023"/>
    </source>
</evidence>
<dbReference type="Pfam" id="PF13857">
    <property type="entry name" value="Ank_5"/>
    <property type="match status" value="1"/>
</dbReference>
<dbReference type="SUPFAM" id="SSF48403">
    <property type="entry name" value="Ankyrin repeat"/>
    <property type="match status" value="2"/>
</dbReference>
<feature type="repeat" description="ANK" evidence="3">
    <location>
        <begin position="733"/>
        <end position="765"/>
    </location>
</feature>
<organism evidence="5 6">
    <name type="scientific">Trichoderma cornu-damae</name>
    <dbReference type="NCBI Taxonomy" id="654480"/>
    <lineage>
        <taxon>Eukaryota</taxon>
        <taxon>Fungi</taxon>
        <taxon>Dikarya</taxon>
        <taxon>Ascomycota</taxon>
        <taxon>Pezizomycotina</taxon>
        <taxon>Sordariomycetes</taxon>
        <taxon>Hypocreomycetidae</taxon>
        <taxon>Hypocreales</taxon>
        <taxon>Hypocreaceae</taxon>
        <taxon>Trichoderma</taxon>
    </lineage>
</organism>
<evidence type="ECO:0000313" key="6">
    <source>
        <dbReference type="Proteomes" id="UP000827724"/>
    </source>
</evidence>
<evidence type="ECO:0000256" key="4">
    <source>
        <dbReference type="SAM" id="MobiDB-lite"/>
    </source>
</evidence>
<sequence length="1232" mass="135543">MVAQGDARPEKQRQVIPRNSQADISNSRWHVRLAKCHHNNNDKALSEPLLNCVVSGVNLYLLYRYLRPLPTQRLEISFLDLWMISLDRMEEDVVEDVFLQEGLCPTIAEHAAQCNSLFRKYMILPEVVPDPTVMDDQLARFTLWASNMDVYGPLNVSLDYRLRFSPIVVEIIHQLLDVICDTLTSLKPINDPPKAPSRKRQRISEHSGSEAARRDDDDDASDSDSYVDEAEENVSKITDIIGGTVSRLFRLSNAVRKSAKANRARKFERYRDDEEAIKAIAEMRLYTECYIRFRFPMAPDSLRSALVEANALRLRRLYYQRSHRRRIGLSVQSPQTSLTVAQLPKIKESAPAVRFAPSVLPKPAAVNKMSGQAGPPPVPVTNATTARQTAVGALYAKSTTEVPRAKSVLVNNKLSFPPMPPTQECPYCGVIIEFKSTAKSILWNNHVIGDLEPFICVFPHCLEAGRHGTGPLTFESSKAWIGHMQNAHGHTWECRAPSHDPITFDQDIQYQQHSIQVHGVPETHAGILSSAARRPALDKVLECPFGDDFQPPEKVESSAVFSSEALQSHVAAHIKEIALLTLQKLPSDGDDNAENVDSDQPLEDDGPGFANLRGSMYSILDDEDLDFQDDDPEAVDGTWGHREGEEEIRASVTNLDLEDKDDSGMTHLHHAVQAGDLRLVESLISEGVNLGSRDSGGRTALHYASMQQSHGPDIMTLILNAGGEAVMNLGDDGGQTALHYAAERDLTDSMRILADRGVDTRATDNYGFSPFLWAVVAGQTRAAADMLLAMGADANSASADGKSALAWAAGLGRYPMAVLLVDHGASMSNTRNAQMVPLEEAAASGDLDTVQLLLDLGGDPNYRDRDGWSAIHWAAEEGHLEIVRLLLNQGANVNAVSSYGTSPLHCAANGGHISVVSVLLLQQADPLKSTCHGWTALHHAAFMGHSHVVQLLLEDDRVRSGASQQDNHGWSVLHLAIHSRDLATIDALMGSSVIAEPRALFDESGLTAEEWLDLGSTSRSYKATSNLAFGKSRCCRAATGLRQAVITGNVPMIKLLIRLGHAVNDVNSGRRTALYYAAKKRMLPIMDLLLDSGADPNILPAGRKTWEEFISDDAVLLRLNRAGYGRRDTDPEVERQIRLALRVQGQSFVPDRSASFAPDEPISPTSWRSTPPVPDRSFLPVPVPSGPYFPDHSPSSMPTHSPAPTHQTNDNKKRKSETIRSRATGFWKRLIR</sequence>
<dbReference type="AlphaFoldDB" id="A0A9P8TU58"/>
<dbReference type="InterPro" id="IPR036770">
    <property type="entry name" value="Ankyrin_rpt-contain_sf"/>
</dbReference>
<dbReference type="OrthoDB" id="20872at2759"/>
<keyword evidence="6" id="KW-1185">Reference proteome</keyword>
<comment type="caution">
    <text evidence="5">The sequence shown here is derived from an EMBL/GenBank/DDBJ whole genome shotgun (WGS) entry which is preliminary data.</text>
</comment>